<dbReference type="SUPFAM" id="SSF56935">
    <property type="entry name" value="Porins"/>
    <property type="match status" value="1"/>
</dbReference>
<keyword evidence="2" id="KW-1185">Reference proteome</keyword>
<dbReference type="RefSeq" id="WP_172276041.1">
    <property type="nucleotide sequence ID" value="NZ_CASGMU010000010.1"/>
</dbReference>
<accession>A0ABX2AN45</accession>
<sequence length="399" mass="43104">MIILLTFVAADAHVSDVNQEDKGGKVPLGIDLSLEGGYGNLNFVNAALCLDYDLGKGWSVCAEAEINYTKGGHATVFEHSGGERSAVAPGSGTEVSVDQLWIQKAFSDAANIRFGRVVVPVGLSNACNATLDYFSVYGREGENAVMPGVWYGMGVSFWGRTGDFGYEAQVVSGLDALMFSSEGWIGGGTETSAFRADRKFGCVARIENLSLEGLRLGVSGYAGHTRHVLDGGERLGTDVFIGAFDFTYERYGLLVRGQADYGYMSGTGNLNRIKTGMEEDCGVDVSAVAKNVFAFSVEAGYDMFSVINSMKDRGCKFFVFGRYDNYDSFASGTLFSENVETGISGMFSGNRHELLSFGINYHPTNTLALKAEMTKRLKNTHYADESFVCVGFAYEGSLF</sequence>
<proteinExistence type="predicted"/>
<evidence type="ECO:0000313" key="2">
    <source>
        <dbReference type="Proteomes" id="UP000714420"/>
    </source>
</evidence>
<name>A0ABX2AN45_9BACT</name>
<dbReference type="InterPro" id="IPR023614">
    <property type="entry name" value="Porin_dom_sf"/>
</dbReference>
<dbReference type="EMBL" id="JABKKF010000009">
    <property type="protein sequence ID" value="NPD92656.1"/>
    <property type="molecule type" value="Genomic_DNA"/>
</dbReference>
<protein>
    <recommendedName>
        <fullName evidence="3">Porin</fullName>
    </recommendedName>
</protein>
<evidence type="ECO:0000313" key="1">
    <source>
        <dbReference type="EMBL" id="NPD92656.1"/>
    </source>
</evidence>
<evidence type="ECO:0008006" key="3">
    <source>
        <dbReference type="Google" id="ProtNLM"/>
    </source>
</evidence>
<gene>
    <name evidence="1" type="ORF">HPS56_09940</name>
</gene>
<organism evidence="1 2">
    <name type="scientific">Xylanibacter muris</name>
    <dbReference type="NCBI Taxonomy" id="2736290"/>
    <lineage>
        <taxon>Bacteria</taxon>
        <taxon>Pseudomonadati</taxon>
        <taxon>Bacteroidota</taxon>
        <taxon>Bacteroidia</taxon>
        <taxon>Bacteroidales</taxon>
        <taxon>Prevotellaceae</taxon>
        <taxon>Xylanibacter</taxon>
    </lineage>
</organism>
<comment type="caution">
    <text evidence="1">The sequence shown here is derived from an EMBL/GenBank/DDBJ whole genome shotgun (WGS) entry which is preliminary data.</text>
</comment>
<dbReference type="Proteomes" id="UP000714420">
    <property type="component" value="Unassembled WGS sequence"/>
</dbReference>
<reference evidence="1 2" key="1">
    <citation type="submission" date="2020-05" db="EMBL/GenBank/DDBJ databases">
        <title>Distinct polysaccharide utilization as determinants for interspecies competition between intestinal Prevotella spp.</title>
        <authorList>
            <person name="Galvez E.J.C."/>
            <person name="Iljazovic A."/>
            <person name="Strowig T."/>
        </authorList>
    </citation>
    <scope>NUCLEOTIDE SEQUENCE [LARGE SCALE GENOMIC DNA]</scope>
    <source>
        <strain evidence="1 2">PMUR</strain>
    </source>
</reference>
<dbReference type="Gene3D" id="2.40.160.10">
    <property type="entry name" value="Porin"/>
    <property type="match status" value="1"/>
</dbReference>